<dbReference type="Pfam" id="PF05331">
    <property type="entry name" value="DUF742"/>
    <property type="match status" value="1"/>
</dbReference>
<reference evidence="1 2" key="1">
    <citation type="submission" date="2018-02" db="EMBL/GenBank/DDBJ databases">
        <title>Genomic Encyclopedia of Archaeal and Bacterial Type Strains, Phase II (KMG-II): from individual species to whole genera.</title>
        <authorList>
            <person name="Goeker M."/>
        </authorList>
    </citation>
    <scope>NUCLEOTIDE SEQUENCE [LARGE SCALE GENOMIC DNA]</scope>
    <source>
        <strain evidence="1 2">YU 961-1</strain>
    </source>
</reference>
<comment type="caution">
    <text evidence="1">The sequence shown here is derived from an EMBL/GenBank/DDBJ whole genome shotgun (WGS) entry which is preliminary data.</text>
</comment>
<sequence>MPGDGDLWVDEAAGPLVRPYAMTSGRTRSTTPNLNLVTQVRCSGAASDTSGLSPEHLQILQLCRVPLSVAEVAAYLNVPLVVVKVLIGDLVERGDLVAGAPFQTTEIHDPQFLQAVLDGIRRI</sequence>
<dbReference type="PANTHER" id="PTHR36221">
    <property type="entry name" value="DUF742 DOMAIN-CONTAINING PROTEIN"/>
    <property type="match status" value="1"/>
</dbReference>
<proteinExistence type="predicted"/>
<dbReference type="RefSeq" id="WP_104475691.1">
    <property type="nucleotide sequence ID" value="NZ_CP154825.1"/>
</dbReference>
<evidence type="ECO:0000313" key="2">
    <source>
        <dbReference type="Proteomes" id="UP000239203"/>
    </source>
</evidence>
<dbReference type="OrthoDB" id="4244884at2"/>
<dbReference type="Proteomes" id="UP000239203">
    <property type="component" value="Unassembled WGS sequence"/>
</dbReference>
<dbReference type="EMBL" id="PTIX01000001">
    <property type="protein sequence ID" value="PPK70839.1"/>
    <property type="molecule type" value="Genomic_DNA"/>
</dbReference>
<keyword evidence="2" id="KW-1185">Reference proteome</keyword>
<evidence type="ECO:0000313" key="1">
    <source>
        <dbReference type="EMBL" id="PPK70839.1"/>
    </source>
</evidence>
<dbReference type="InterPro" id="IPR007995">
    <property type="entry name" value="DUF742"/>
</dbReference>
<gene>
    <name evidence="1" type="ORF">CLV40_10125</name>
</gene>
<dbReference type="PANTHER" id="PTHR36221:SF1">
    <property type="entry name" value="DUF742 DOMAIN-CONTAINING PROTEIN"/>
    <property type="match status" value="1"/>
</dbReference>
<accession>A0A2S6H026</accession>
<protein>
    <submittedName>
        <fullName evidence="1">Uncharacterized protein DUF742</fullName>
    </submittedName>
</protein>
<name>A0A2S6H026_9PSEU</name>
<dbReference type="AlphaFoldDB" id="A0A2S6H026"/>
<organism evidence="1 2">
    <name type="scientific">Actinokineospora auranticolor</name>
    <dbReference type="NCBI Taxonomy" id="155976"/>
    <lineage>
        <taxon>Bacteria</taxon>
        <taxon>Bacillati</taxon>
        <taxon>Actinomycetota</taxon>
        <taxon>Actinomycetes</taxon>
        <taxon>Pseudonocardiales</taxon>
        <taxon>Pseudonocardiaceae</taxon>
        <taxon>Actinokineospora</taxon>
    </lineage>
</organism>